<evidence type="ECO:0000313" key="10">
    <source>
        <dbReference type="Proteomes" id="UP000005087"/>
    </source>
</evidence>
<dbReference type="OrthoDB" id="279734at2"/>
<keyword evidence="2 9" id="KW-0489">Methyltransferase</keyword>
<dbReference type="PROSITE" id="PS51600">
    <property type="entry name" value="SAM_GNMT"/>
    <property type="match status" value="1"/>
</dbReference>
<evidence type="ECO:0000259" key="8">
    <source>
        <dbReference type="Pfam" id="PF13649"/>
    </source>
</evidence>
<dbReference type="RefSeq" id="WP_005465639.1">
    <property type="nucleotide sequence ID" value="NZ_CM001484.1"/>
</dbReference>
<dbReference type="Pfam" id="PF13649">
    <property type="entry name" value="Methyltransf_25"/>
    <property type="match status" value="1"/>
</dbReference>
<organism evidence="9 10">
    <name type="scientific">Saccharomonospora glauca K62</name>
    <dbReference type="NCBI Taxonomy" id="928724"/>
    <lineage>
        <taxon>Bacteria</taxon>
        <taxon>Bacillati</taxon>
        <taxon>Actinomycetota</taxon>
        <taxon>Actinomycetes</taxon>
        <taxon>Pseudonocardiales</taxon>
        <taxon>Pseudonocardiaceae</taxon>
        <taxon>Saccharomonospora</taxon>
    </lineage>
</organism>
<feature type="domain" description="Methyltransferase type 11" evidence="7">
    <location>
        <begin position="363"/>
        <end position="461"/>
    </location>
</feature>
<proteinExistence type="inferred from homology"/>
<evidence type="ECO:0000256" key="6">
    <source>
        <dbReference type="SAM" id="MobiDB-lite"/>
    </source>
</evidence>
<reference evidence="10" key="2">
    <citation type="submission" date="2012-01" db="EMBL/GenBank/DDBJ databases">
        <title>Noncontiguous Finished sequence of chromosome of Saccharomonospora glauca K62.</title>
        <authorList>
            <consortium name="US DOE Joint Genome Institute"/>
            <person name="Lucas S."/>
            <person name="Han J."/>
            <person name="Lapidus A."/>
            <person name="Cheng J.-F."/>
            <person name="Goodwin L."/>
            <person name="Pitluck S."/>
            <person name="Peters L."/>
            <person name="Mikhailova N."/>
            <person name="Held B."/>
            <person name="Detter J.C."/>
            <person name="Han C."/>
            <person name="Tapia R."/>
            <person name="Land M."/>
            <person name="Hauser L."/>
            <person name="Kyrpides N."/>
            <person name="Ivanova N."/>
            <person name="Pagani I."/>
            <person name="Brambilla E.-M."/>
            <person name="Klenk H.-P."/>
            <person name="Woyke T."/>
        </authorList>
    </citation>
    <scope>NUCLEOTIDE SEQUENCE [LARGE SCALE GENOMIC DNA]</scope>
    <source>
        <strain evidence="10">K62</strain>
    </source>
</reference>
<dbReference type="CDD" id="cd02440">
    <property type="entry name" value="AdoMet_MTases"/>
    <property type="match status" value="2"/>
</dbReference>
<dbReference type="InterPro" id="IPR041698">
    <property type="entry name" value="Methyltransf_25"/>
</dbReference>
<dbReference type="STRING" id="928724.SacglDRAFT_03074"/>
<dbReference type="GO" id="GO:0019286">
    <property type="term" value="P:glycine betaine biosynthetic process from glycine"/>
    <property type="evidence" value="ECO:0007669"/>
    <property type="project" value="UniProtKB-ARBA"/>
</dbReference>
<name>I1D4R6_9PSEU</name>
<evidence type="ECO:0000256" key="5">
    <source>
        <dbReference type="ARBA" id="ARBA00060542"/>
    </source>
</evidence>
<dbReference type="GO" id="GO:0032259">
    <property type="term" value="P:methylation"/>
    <property type="evidence" value="ECO:0007669"/>
    <property type="project" value="UniProtKB-KW"/>
</dbReference>
<dbReference type="EMBL" id="CM001484">
    <property type="protein sequence ID" value="EIE99940.1"/>
    <property type="molecule type" value="Genomic_DNA"/>
</dbReference>
<dbReference type="eggNOG" id="COG2226">
    <property type="taxonomic scope" value="Bacteria"/>
</dbReference>
<dbReference type="Gene3D" id="3.30.46.10">
    <property type="entry name" value="Glycine N-methyltransferase, chain A, domain 1"/>
    <property type="match status" value="1"/>
</dbReference>
<evidence type="ECO:0000259" key="7">
    <source>
        <dbReference type="Pfam" id="PF08241"/>
    </source>
</evidence>
<evidence type="ECO:0000256" key="1">
    <source>
        <dbReference type="ARBA" id="ARBA00008361"/>
    </source>
</evidence>
<dbReference type="eggNOG" id="COG2230">
    <property type="taxonomic scope" value="Bacteria"/>
</dbReference>
<dbReference type="PANTHER" id="PTHR44068:SF11">
    <property type="entry name" value="GERANYL DIPHOSPHATE 2-C-METHYLTRANSFERASE"/>
    <property type="match status" value="1"/>
</dbReference>
<evidence type="ECO:0000256" key="4">
    <source>
        <dbReference type="ARBA" id="ARBA00022691"/>
    </source>
</evidence>
<keyword evidence="10" id="KW-1185">Reference proteome</keyword>
<gene>
    <name evidence="9" type="ORF">SacglDRAFT_03074</name>
</gene>
<accession>I1D4R6</accession>
<dbReference type="InterPro" id="IPR013216">
    <property type="entry name" value="Methyltransf_11"/>
</dbReference>
<dbReference type="PANTHER" id="PTHR44068">
    <property type="entry name" value="ZGC:194242"/>
    <property type="match status" value="1"/>
</dbReference>
<evidence type="ECO:0000256" key="2">
    <source>
        <dbReference type="ARBA" id="ARBA00022603"/>
    </source>
</evidence>
<dbReference type="GO" id="GO:0052729">
    <property type="term" value="F:dimethylglycine N-methyltransferase activity"/>
    <property type="evidence" value="ECO:0007669"/>
    <property type="project" value="UniProtKB-ARBA"/>
</dbReference>
<dbReference type="Gene3D" id="3.40.50.150">
    <property type="entry name" value="Vaccinia Virus protein VP39"/>
    <property type="match status" value="2"/>
</dbReference>
<dbReference type="InterPro" id="IPR029063">
    <property type="entry name" value="SAM-dependent_MTases_sf"/>
</dbReference>
<evidence type="ECO:0000256" key="3">
    <source>
        <dbReference type="ARBA" id="ARBA00022679"/>
    </source>
</evidence>
<dbReference type="Pfam" id="PF08241">
    <property type="entry name" value="Methyltransf_11"/>
    <property type="match status" value="1"/>
</dbReference>
<feature type="region of interest" description="Disordered" evidence="6">
    <location>
        <begin position="1"/>
        <end position="38"/>
    </location>
</feature>
<dbReference type="InterPro" id="IPR014369">
    <property type="entry name" value="Gly/Sar_N_MeTrfase"/>
</dbReference>
<dbReference type="InterPro" id="IPR050447">
    <property type="entry name" value="Erg6_SMT_methyltransf"/>
</dbReference>
<dbReference type="SUPFAM" id="SSF53335">
    <property type="entry name" value="S-adenosyl-L-methionine-dependent methyltransferases"/>
    <property type="match status" value="2"/>
</dbReference>
<dbReference type="Proteomes" id="UP000005087">
    <property type="component" value="Chromosome"/>
</dbReference>
<evidence type="ECO:0000313" key="9">
    <source>
        <dbReference type="EMBL" id="EIE99940.1"/>
    </source>
</evidence>
<dbReference type="FunFam" id="3.40.50.150:FF:000461">
    <property type="entry name" value="Sarcosine/dimethylglycine N-methyltransferase"/>
    <property type="match status" value="1"/>
</dbReference>
<sequence>MKGSRSAPVRVGRAETGNGGRPETDAHPAQGFGSDPLTVRDTDHYTSEYVRGFVEKWDELIDWEKRYESEGGFFVDLLRSYGVKSVLDVATGTGFHSVRLLEEGFDTVSVDGSAEMLAKAFENGLNHGGHILRVVHADWRWLSRDVSGQFDAVVCLGNSFTHLFSERDRRKALAEFYAVLKPDGILVIDQRNYDAILDGGFSGRHTYYYCGEEVSAEPEYVDEGLARFRYRFPDNSQYHLNMFPLRRDYLRRLLREVGFQRVETYGDFQETFRAQDPDFLIHVAEKSYDPVNTGRRRDSAAVTVARDYYNSDDADNFYYSIWGGEDIHIGLYADEHEDIATASRRTVEHMASKVGFTPSTRVLDIGSGYGGAARYLAKTFGCRVTCLNLSEVENERNRRFTAEQGLSELVEVVNGSFEDLPFEDDAFDVVWSQDAMLHGGDRVRVLEEVARVLRPGGEFVFTDPMASDDCDRTVLQPIFDRLHLDSLGSPGFYRRELSKLGLSVVEFEDHTEQLAVHYQRVLEEAQRRHEEISSKVSETYLTRMKIGLKHWVDGGRAGNLAWGIFHARA</sequence>
<protein>
    <submittedName>
        <fullName evidence="9">Methyltransferase, cyclopropane fatty acid synthase</fullName>
    </submittedName>
</protein>
<dbReference type="HOGENOM" id="CLU_482046_0_0_11"/>
<dbReference type="GO" id="GO:0017174">
    <property type="term" value="F:glycine N-methyltransferase activity"/>
    <property type="evidence" value="ECO:0007669"/>
    <property type="project" value="InterPro"/>
</dbReference>
<feature type="domain" description="Methyltransferase" evidence="8">
    <location>
        <begin position="86"/>
        <end position="184"/>
    </location>
</feature>
<keyword evidence="4" id="KW-0949">S-adenosyl-L-methionine</keyword>
<keyword evidence="3 9" id="KW-0808">Transferase</keyword>
<comment type="pathway">
    <text evidence="5">Amine and polyamine biosynthesis; betaine biosynthesis via glycine pathway; betaine from glycine: step 3/3.</text>
</comment>
<dbReference type="AlphaFoldDB" id="I1D4R6"/>
<comment type="similarity">
    <text evidence="1">Belongs to the methyltransferase superfamily.</text>
</comment>
<reference evidence="9 10" key="1">
    <citation type="submission" date="2011-09" db="EMBL/GenBank/DDBJ databases">
        <authorList>
            <consortium name="US DOE Joint Genome Institute (JGI-PGF)"/>
            <person name="Lucas S."/>
            <person name="Han J."/>
            <person name="Lapidus A."/>
            <person name="Cheng J.-F."/>
            <person name="Goodwin L."/>
            <person name="Pitluck S."/>
            <person name="Peters L."/>
            <person name="Land M.L."/>
            <person name="Hauser L."/>
            <person name="Brambilla E."/>
            <person name="Klenk H.-P."/>
            <person name="Woyke T.J."/>
        </authorList>
    </citation>
    <scope>NUCLEOTIDE SEQUENCE [LARGE SCALE GENOMIC DNA]</scope>
    <source>
        <strain evidence="9 10">K62</strain>
    </source>
</reference>